<evidence type="ECO:0000313" key="9">
    <source>
        <dbReference type="EMBL" id="TBL77367.1"/>
    </source>
</evidence>
<gene>
    <name evidence="9" type="ORF">EYB31_17985</name>
</gene>
<dbReference type="GO" id="GO:0005886">
    <property type="term" value="C:plasma membrane"/>
    <property type="evidence" value="ECO:0007669"/>
    <property type="project" value="UniProtKB-SubCell"/>
</dbReference>
<keyword evidence="5 7" id="KW-1133">Transmembrane helix</keyword>
<keyword evidence="4 7" id="KW-0812">Transmembrane</keyword>
<feature type="transmembrane region" description="Helical" evidence="7">
    <location>
        <begin position="155"/>
        <end position="178"/>
    </location>
</feature>
<feature type="transmembrane region" description="Helical" evidence="7">
    <location>
        <begin position="214"/>
        <end position="235"/>
    </location>
</feature>
<dbReference type="GO" id="GO:0055085">
    <property type="term" value="P:transmembrane transport"/>
    <property type="evidence" value="ECO:0007669"/>
    <property type="project" value="InterPro"/>
</dbReference>
<comment type="similarity">
    <text evidence="7">Belongs to the binding-protein-dependent transport system permease family.</text>
</comment>
<keyword evidence="10" id="KW-1185">Reference proteome</keyword>
<feature type="transmembrane region" description="Helical" evidence="7">
    <location>
        <begin position="105"/>
        <end position="125"/>
    </location>
</feature>
<evidence type="ECO:0000256" key="6">
    <source>
        <dbReference type="ARBA" id="ARBA00023136"/>
    </source>
</evidence>
<keyword evidence="2 7" id="KW-0813">Transport</keyword>
<dbReference type="SUPFAM" id="SSF161098">
    <property type="entry name" value="MetI-like"/>
    <property type="match status" value="1"/>
</dbReference>
<organism evidence="9 10">
    <name type="scientific">Paenibacillus thalictri</name>
    <dbReference type="NCBI Taxonomy" id="2527873"/>
    <lineage>
        <taxon>Bacteria</taxon>
        <taxon>Bacillati</taxon>
        <taxon>Bacillota</taxon>
        <taxon>Bacilli</taxon>
        <taxon>Bacillales</taxon>
        <taxon>Paenibacillaceae</taxon>
        <taxon>Paenibacillus</taxon>
    </lineage>
</organism>
<dbReference type="EMBL" id="SIRE01000012">
    <property type="protein sequence ID" value="TBL77367.1"/>
    <property type="molecule type" value="Genomic_DNA"/>
</dbReference>
<dbReference type="Proteomes" id="UP000293142">
    <property type="component" value="Unassembled WGS sequence"/>
</dbReference>
<dbReference type="AlphaFoldDB" id="A0A4Q9DPF6"/>
<accession>A0A4Q9DPF6</accession>
<dbReference type="InterPro" id="IPR035906">
    <property type="entry name" value="MetI-like_sf"/>
</dbReference>
<reference evidence="9 10" key="1">
    <citation type="submission" date="2019-02" db="EMBL/GenBank/DDBJ databases">
        <title>Paenibacillus sp. nov., isolated from surface-sterilized tissue of Thalictrum simplex L.</title>
        <authorList>
            <person name="Tuo L."/>
        </authorList>
    </citation>
    <scope>NUCLEOTIDE SEQUENCE [LARGE SCALE GENOMIC DNA]</scope>
    <source>
        <strain evidence="9 10">N2SHLJ1</strain>
    </source>
</reference>
<feature type="transmembrane region" description="Helical" evidence="7">
    <location>
        <begin position="72"/>
        <end position="93"/>
    </location>
</feature>
<proteinExistence type="inferred from homology"/>
<protein>
    <submittedName>
        <fullName evidence="9">Sugar ABC transporter permease</fullName>
    </submittedName>
</protein>
<evidence type="ECO:0000256" key="3">
    <source>
        <dbReference type="ARBA" id="ARBA00022475"/>
    </source>
</evidence>
<evidence type="ECO:0000256" key="1">
    <source>
        <dbReference type="ARBA" id="ARBA00004651"/>
    </source>
</evidence>
<feature type="transmembrane region" description="Helical" evidence="7">
    <location>
        <begin position="255"/>
        <end position="282"/>
    </location>
</feature>
<sequence>MHVLKRAGWTAFFGMLPALVIYIGIALVPIGMSFYYSFFNWDGLSPMKFTGLDNYVTTLTDGIFWKGVSNNIFMMITGIFGQLPVGLLFALLLNRSLRGIKAYRSVLFMPVVISAVIVSIIWGMVFKIESGLLNGLLDLIGLGSWRQDWLGSPKFGMLSVSITYIWQNYGFFMVIFLAGLQNISEEIKEAAVVDGATGWKQFWHVTLPMLKETIWVTLIFAISNSFRVFDLIYVMTGGGPAHNTEVMTIYMYNSAFQNMSFGSGSAVSMLILLFSLIAIYAAKLLTQRNQ</sequence>
<evidence type="ECO:0000256" key="5">
    <source>
        <dbReference type="ARBA" id="ARBA00022989"/>
    </source>
</evidence>
<name>A0A4Q9DPF6_9BACL</name>
<dbReference type="PANTHER" id="PTHR30193:SF37">
    <property type="entry name" value="INNER MEMBRANE ABC TRANSPORTER PERMEASE PROTEIN YCJO"/>
    <property type="match status" value="1"/>
</dbReference>
<evidence type="ECO:0000259" key="8">
    <source>
        <dbReference type="PROSITE" id="PS50928"/>
    </source>
</evidence>
<dbReference type="PANTHER" id="PTHR30193">
    <property type="entry name" value="ABC TRANSPORTER PERMEASE PROTEIN"/>
    <property type="match status" value="1"/>
</dbReference>
<dbReference type="InterPro" id="IPR000515">
    <property type="entry name" value="MetI-like"/>
</dbReference>
<keyword evidence="3" id="KW-1003">Cell membrane</keyword>
<comment type="caution">
    <text evidence="9">The sequence shown here is derived from an EMBL/GenBank/DDBJ whole genome shotgun (WGS) entry which is preliminary data.</text>
</comment>
<evidence type="ECO:0000256" key="7">
    <source>
        <dbReference type="RuleBase" id="RU363032"/>
    </source>
</evidence>
<dbReference type="PROSITE" id="PS50928">
    <property type="entry name" value="ABC_TM1"/>
    <property type="match status" value="1"/>
</dbReference>
<keyword evidence="6 7" id="KW-0472">Membrane</keyword>
<dbReference type="Gene3D" id="1.10.3720.10">
    <property type="entry name" value="MetI-like"/>
    <property type="match status" value="1"/>
</dbReference>
<comment type="subcellular location">
    <subcellularLocation>
        <location evidence="1 7">Cell membrane</location>
        <topology evidence="1 7">Multi-pass membrane protein</topology>
    </subcellularLocation>
</comment>
<dbReference type="InterPro" id="IPR051393">
    <property type="entry name" value="ABC_transporter_permease"/>
</dbReference>
<dbReference type="OrthoDB" id="152280at2"/>
<dbReference type="CDD" id="cd06261">
    <property type="entry name" value="TM_PBP2"/>
    <property type="match status" value="1"/>
</dbReference>
<feature type="transmembrane region" description="Helical" evidence="7">
    <location>
        <begin position="12"/>
        <end position="38"/>
    </location>
</feature>
<dbReference type="Pfam" id="PF00528">
    <property type="entry name" value="BPD_transp_1"/>
    <property type="match status" value="1"/>
</dbReference>
<evidence type="ECO:0000256" key="2">
    <source>
        <dbReference type="ARBA" id="ARBA00022448"/>
    </source>
</evidence>
<dbReference type="RefSeq" id="WP_131014758.1">
    <property type="nucleotide sequence ID" value="NZ_SIRE01000012.1"/>
</dbReference>
<evidence type="ECO:0000313" key="10">
    <source>
        <dbReference type="Proteomes" id="UP000293142"/>
    </source>
</evidence>
<feature type="domain" description="ABC transmembrane type-1" evidence="8">
    <location>
        <begin position="68"/>
        <end position="282"/>
    </location>
</feature>
<evidence type="ECO:0000256" key="4">
    <source>
        <dbReference type="ARBA" id="ARBA00022692"/>
    </source>
</evidence>